<dbReference type="EMBL" id="WIXO01000001">
    <property type="protein sequence ID" value="MTE20620.1"/>
    <property type="molecule type" value="Genomic_DNA"/>
</dbReference>
<feature type="compositionally biased region" description="Gly residues" evidence="4">
    <location>
        <begin position="217"/>
        <end position="229"/>
    </location>
</feature>
<keyword evidence="5" id="KW-0812">Transmembrane</keyword>
<dbReference type="Gene3D" id="1.10.510.10">
    <property type="entry name" value="Transferase(Phosphotransferase) domain 1"/>
    <property type="match status" value="2"/>
</dbReference>
<dbReference type="RefSeq" id="WP_162466274.1">
    <property type="nucleotide sequence ID" value="NZ_WIXO01000001.1"/>
</dbReference>
<feature type="compositionally biased region" description="Acidic residues" evidence="4">
    <location>
        <begin position="236"/>
        <end position="247"/>
    </location>
</feature>
<proteinExistence type="inferred from homology"/>
<keyword evidence="7" id="KW-0808">Transferase</keyword>
<evidence type="ECO:0000256" key="2">
    <source>
        <dbReference type="ARBA" id="ARBA00022741"/>
    </source>
</evidence>
<dbReference type="PROSITE" id="PS50011">
    <property type="entry name" value="PROTEIN_KINASE_DOM"/>
    <property type="match status" value="1"/>
</dbReference>
<feature type="region of interest" description="Disordered" evidence="4">
    <location>
        <begin position="617"/>
        <end position="693"/>
    </location>
</feature>
<feature type="compositionally biased region" description="Basic residues" evidence="4">
    <location>
        <begin position="577"/>
        <end position="586"/>
    </location>
</feature>
<reference evidence="7 8" key="1">
    <citation type="submission" date="2019-11" db="EMBL/GenBank/DDBJ databases">
        <authorList>
            <person name="Yuan L."/>
        </authorList>
    </citation>
    <scope>NUCLEOTIDE SEQUENCE [LARGE SCALE GENOMIC DNA]</scope>
    <source>
        <strain evidence="7 8">TRM43335</strain>
    </source>
</reference>
<dbReference type="SMART" id="SM00220">
    <property type="entry name" value="S_TKc"/>
    <property type="match status" value="1"/>
</dbReference>
<evidence type="ECO:0000313" key="8">
    <source>
        <dbReference type="Proteomes" id="UP000473014"/>
    </source>
</evidence>
<evidence type="ECO:0000313" key="7">
    <source>
        <dbReference type="EMBL" id="MTE20620.1"/>
    </source>
</evidence>
<feature type="compositionally biased region" description="Polar residues" evidence="4">
    <location>
        <begin position="618"/>
        <end position="628"/>
    </location>
</feature>
<evidence type="ECO:0000259" key="6">
    <source>
        <dbReference type="PROSITE" id="PS50011"/>
    </source>
</evidence>
<dbReference type="GO" id="GO:0004674">
    <property type="term" value="F:protein serine/threonine kinase activity"/>
    <property type="evidence" value="ECO:0007669"/>
    <property type="project" value="UniProtKB-KW"/>
</dbReference>
<organism evidence="7 8">
    <name type="scientific">Streptomyces taklimakanensis</name>
    <dbReference type="NCBI Taxonomy" id="2569853"/>
    <lineage>
        <taxon>Bacteria</taxon>
        <taxon>Bacillati</taxon>
        <taxon>Actinomycetota</taxon>
        <taxon>Actinomycetes</taxon>
        <taxon>Kitasatosporales</taxon>
        <taxon>Streptomycetaceae</taxon>
        <taxon>Streptomyces</taxon>
    </lineage>
</organism>
<dbReference type="PANTHER" id="PTHR45832">
    <property type="entry name" value="SERINE/THREONINE-PROTEIN KINASE SAMKA-RELATED-RELATED"/>
    <property type="match status" value="1"/>
</dbReference>
<keyword evidence="5" id="KW-1133">Transmembrane helix</keyword>
<evidence type="ECO:0000256" key="4">
    <source>
        <dbReference type="SAM" id="MobiDB-lite"/>
    </source>
</evidence>
<keyword evidence="5" id="KW-0472">Membrane</keyword>
<feature type="region of interest" description="Disordered" evidence="4">
    <location>
        <begin position="341"/>
        <end position="400"/>
    </location>
</feature>
<keyword evidence="3" id="KW-0067">ATP-binding</keyword>
<gene>
    <name evidence="7" type="ORF">F0L17_16195</name>
</gene>
<dbReference type="GO" id="GO:0005524">
    <property type="term" value="F:ATP binding"/>
    <property type="evidence" value="ECO:0007669"/>
    <property type="project" value="UniProtKB-KW"/>
</dbReference>
<feature type="region of interest" description="Disordered" evidence="4">
    <location>
        <begin position="203"/>
        <end position="325"/>
    </location>
</feature>
<feature type="compositionally biased region" description="Gly residues" evidence="4">
    <location>
        <begin position="368"/>
        <end position="385"/>
    </location>
</feature>
<dbReference type="Proteomes" id="UP000473014">
    <property type="component" value="Unassembled WGS sequence"/>
</dbReference>
<keyword evidence="7" id="KW-0723">Serine/threonine-protein kinase</keyword>
<keyword evidence="7" id="KW-0418">Kinase</keyword>
<dbReference type="InterPro" id="IPR051931">
    <property type="entry name" value="PAK3-like"/>
</dbReference>
<dbReference type="AlphaFoldDB" id="A0A6G2BEF2"/>
<feature type="region of interest" description="Disordered" evidence="4">
    <location>
        <begin position="563"/>
        <end position="586"/>
    </location>
</feature>
<dbReference type="InterPro" id="IPR000719">
    <property type="entry name" value="Prot_kinase_dom"/>
</dbReference>
<evidence type="ECO:0000256" key="3">
    <source>
        <dbReference type="ARBA" id="ARBA00022840"/>
    </source>
</evidence>
<dbReference type="PANTHER" id="PTHR45832:SF22">
    <property type="entry name" value="SERINE_THREONINE-PROTEIN KINASE SAMKA-RELATED"/>
    <property type="match status" value="1"/>
</dbReference>
<comment type="caution">
    <text evidence="7">The sequence shown here is derived from an EMBL/GenBank/DDBJ whole genome shotgun (WGS) entry which is preliminary data.</text>
</comment>
<keyword evidence="2" id="KW-0547">Nucleotide-binding</keyword>
<evidence type="ECO:0000256" key="5">
    <source>
        <dbReference type="SAM" id="Phobius"/>
    </source>
</evidence>
<feature type="compositionally biased region" description="Low complexity" evidence="4">
    <location>
        <begin position="663"/>
        <end position="677"/>
    </location>
</feature>
<comment type="similarity">
    <text evidence="1">Belongs to the protein kinase superfamily. STE Ser/Thr protein kinase family. STE20 subfamily.</text>
</comment>
<feature type="compositionally biased region" description="Basic and acidic residues" evidence="4">
    <location>
        <begin position="296"/>
        <end position="306"/>
    </location>
</feature>
<name>A0A6G2BEF2_9ACTN</name>
<feature type="domain" description="Protein kinase" evidence="6">
    <location>
        <begin position="1"/>
        <end position="523"/>
    </location>
</feature>
<protein>
    <submittedName>
        <fullName evidence="7">Serine/threonine protein kinase</fullName>
    </submittedName>
</protein>
<sequence length="840" mass="88562">MDEYSGRLLAERYRLPRPPSDEYELVESRAYDTASGQEVLVRQIPLPEVVEAEFVGATGVRGPGGYGRAHTGRATRRPADPAVRRAVEAALAASRIPDHPRLDQVFDVFVEGDGLWIVSELVAGRPLAAVLAERPLSPHRAAELADDLLSALRAVHAHGWVHRNITVRTVIVCDDGRALLTGLASGAAEEALCGYDPLPAPPSVLPRGHVGEPDGPGEPGGPGGPGEPGGTYEAYDGAEDAPEEPEAEGSGPPRNGVPRQSTGSGPYGGPGGGADDEAWEAEWGTGPSPYPSPRAGDAHGGTDRSARPRIPGQTNGRGAEPATRGGAVAAYHAAATRVGFEAHGDGEGPEGLRPVAPAAPVPYSPDPYGGGEYGGSDEYGGGGGAAPASSWGEEDGADRYRGPTTALAAERARQARITVVGAVTERWAPEQAGPVYENWRLAPPVGPAADLWALGALLFRAVQGHAPYPEESAAELVQMVCSEPPAFAEECGALRPVVESLLRQDPTERPDFEELGGWLRSLIRSAPEPEVGLHTVVTPLPLEAGRATDPRRLPIVRRRGELVRRRRTERSPVAAPARHRRARSGRSPRRLGMVLVGVVLLVLTGTLVYAAVFMPKTETGSSGDTANQRPGRVGAQPEPPGRSDGTAPSPSAEEPEGAGGSDASGESAGSGTSEPPGTEQPQTDGPAEGLDGYVLHRNDAGFRLALPEGTRPAARNGDGQYVFTPGGSGIEVVVVPGRDTTERYGDDPMAYLTGEQRELDAYRAADWATSSGMRRIEVGRTVMAEGRFSWRDGHGDTYARDRAIIVDGRYHTVLVRGPESREDDIDRLFEDIADTYRFTG</sequence>
<evidence type="ECO:0000256" key="1">
    <source>
        <dbReference type="ARBA" id="ARBA00008874"/>
    </source>
</evidence>
<dbReference type="SUPFAM" id="SSF56112">
    <property type="entry name" value="Protein kinase-like (PK-like)"/>
    <property type="match status" value="1"/>
</dbReference>
<accession>A0A6G2BEF2</accession>
<feature type="transmembrane region" description="Helical" evidence="5">
    <location>
        <begin position="591"/>
        <end position="612"/>
    </location>
</feature>
<dbReference type="InterPro" id="IPR011009">
    <property type="entry name" value="Kinase-like_dom_sf"/>
</dbReference>
<keyword evidence="8" id="KW-1185">Reference proteome</keyword>